<dbReference type="GO" id="GO:0016791">
    <property type="term" value="F:phosphatase activity"/>
    <property type="evidence" value="ECO:0007669"/>
    <property type="project" value="TreeGrafter"/>
</dbReference>
<name>A0A151CHJ4_9BACT</name>
<dbReference type="CDD" id="cd01427">
    <property type="entry name" value="HAD_like"/>
    <property type="match status" value="1"/>
</dbReference>
<organism evidence="5 6">
    <name type="scientific">Sulfurovum riftiae</name>
    <dbReference type="NCBI Taxonomy" id="1630136"/>
    <lineage>
        <taxon>Bacteria</taxon>
        <taxon>Pseudomonadati</taxon>
        <taxon>Campylobacterota</taxon>
        <taxon>Epsilonproteobacteria</taxon>
        <taxon>Campylobacterales</taxon>
        <taxon>Sulfurovaceae</taxon>
        <taxon>Sulfurovum</taxon>
    </lineage>
</organism>
<keyword evidence="2" id="KW-0479">Metal-binding</keyword>
<sequence>MVIVFDLDDTLYDELEFIKSGFKEISKFLQNESYYDYMMEVFFQEGSGKVFNRLIEKYNIDVPLSKLIEIYRFHTPDIVLAEDSLELLAFAKNFNTALISDGHYIMQKNKFDALKLGQYIKYPVFTDFYHTKKPEVKPYKMVMDHFKNEKFFIYISDNPKKDFMALQPLGWIGIRYKNPVGIYRNFENNTNYEVSDKQEIITILKVLNNA</sequence>
<dbReference type="PANTHER" id="PTHR46470:SF2">
    <property type="entry name" value="GLYCERALDEHYDE 3-PHOSPHATE PHOSPHATASE"/>
    <property type="match status" value="1"/>
</dbReference>
<dbReference type="RefSeq" id="WP_067330489.1">
    <property type="nucleotide sequence ID" value="NZ_LNKT01000012.1"/>
</dbReference>
<dbReference type="NCBIfam" id="TIGR01549">
    <property type="entry name" value="HAD-SF-IA-v1"/>
    <property type="match status" value="1"/>
</dbReference>
<comment type="cofactor">
    <cofactor evidence="1">
        <name>Mg(2+)</name>
        <dbReference type="ChEBI" id="CHEBI:18420"/>
    </cofactor>
</comment>
<comment type="caution">
    <text evidence="5">The sequence shown here is derived from an EMBL/GenBank/DDBJ whole genome shotgun (WGS) entry which is preliminary data.</text>
</comment>
<dbReference type="GO" id="GO:0044281">
    <property type="term" value="P:small molecule metabolic process"/>
    <property type="evidence" value="ECO:0007669"/>
    <property type="project" value="UniProtKB-ARBA"/>
</dbReference>
<keyword evidence="6" id="KW-1185">Reference proteome</keyword>
<evidence type="ECO:0000256" key="2">
    <source>
        <dbReference type="ARBA" id="ARBA00022723"/>
    </source>
</evidence>
<dbReference type="InterPro" id="IPR041492">
    <property type="entry name" value="HAD_2"/>
</dbReference>
<dbReference type="SFLD" id="SFLDS00003">
    <property type="entry name" value="Haloacid_Dehalogenase"/>
    <property type="match status" value="1"/>
</dbReference>
<dbReference type="Gene3D" id="1.10.150.520">
    <property type="match status" value="1"/>
</dbReference>
<dbReference type="InterPro" id="IPR036412">
    <property type="entry name" value="HAD-like_sf"/>
</dbReference>
<dbReference type="GO" id="GO:0046872">
    <property type="term" value="F:metal ion binding"/>
    <property type="evidence" value="ECO:0007669"/>
    <property type="project" value="UniProtKB-KW"/>
</dbReference>
<evidence type="ECO:0008006" key="7">
    <source>
        <dbReference type="Google" id="ProtNLM"/>
    </source>
</evidence>
<gene>
    <name evidence="5" type="ORF">AS592_08850</name>
</gene>
<keyword evidence="3" id="KW-0378">Hydrolase</keyword>
<keyword evidence="4" id="KW-0460">Magnesium</keyword>
<dbReference type="InterPro" id="IPR023214">
    <property type="entry name" value="HAD_sf"/>
</dbReference>
<dbReference type="InterPro" id="IPR051400">
    <property type="entry name" value="HAD-like_hydrolase"/>
</dbReference>
<dbReference type="STRING" id="1630136.AS592_08850"/>
<dbReference type="Pfam" id="PF13419">
    <property type="entry name" value="HAD_2"/>
    <property type="match status" value="1"/>
</dbReference>
<dbReference type="SFLD" id="SFLDG01129">
    <property type="entry name" value="C1.5:_HAD__Beta-PGM__Phosphata"/>
    <property type="match status" value="1"/>
</dbReference>
<dbReference type="Proteomes" id="UP000075359">
    <property type="component" value="Unassembled WGS sequence"/>
</dbReference>
<evidence type="ECO:0000256" key="4">
    <source>
        <dbReference type="ARBA" id="ARBA00022842"/>
    </source>
</evidence>
<dbReference type="Gene3D" id="3.40.50.1000">
    <property type="entry name" value="HAD superfamily/HAD-like"/>
    <property type="match status" value="1"/>
</dbReference>
<evidence type="ECO:0000256" key="1">
    <source>
        <dbReference type="ARBA" id="ARBA00001946"/>
    </source>
</evidence>
<dbReference type="InterPro" id="IPR006439">
    <property type="entry name" value="HAD-SF_hydro_IA"/>
</dbReference>
<dbReference type="EMBL" id="LNKT01000012">
    <property type="protein sequence ID" value="KYJ86914.1"/>
    <property type="molecule type" value="Genomic_DNA"/>
</dbReference>
<dbReference type="AlphaFoldDB" id="A0A151CHJ4"/>
<proteinExistence type="predicted"/>
<accession>A0A151CHJ4</accession>
<evidence type="ECO:0000256" key="3">
    <source>
        <dbReference type="ARBA" id="ARBA00022801"/>
    </source>
</evidence>
<reference evidence="5 6" key="1">
    <citation type="submission" date="2015-11" db="EMBL/GenBank/DDBJ databases">
        <title>Draft genome of Sulfurovum riftiae 1812E, a member of the Epsilonproteobacteria isolated from the tube of the deep-sea hydrothermal vent tubewom Riftia pachyptila.</title>
        <authorList>
            <person name="Vetriani C."/>
            <person name="Giovannelli D."/>
        </authorList>
    </citation>
    <scope>NUCLEOTIDE SEQUENCE [LARGE SCALE GENOMIC DNA]</scope>
    <source>
        <strain evidence="5 6">1812E</strain>
    </source>
</reference>
<evidence type="ECO:0000313" key="5">
    <source>
        <dbReference type="EMBL" id="KYJ86914.1"/>
    </source>
</evidence>
<evidence type="ECO:0000313" key="6">
    <source>
        <dbReference type="Proteomes" id="UP000075359"/>
    </source>
</evidence>
<dbReference type="OrthoDB" id="148966at2"/>
<dbReference type="SUPFAM" id="SSF56784">
    <property type="entry name" value="HAD-like"/>
    <property type="match status" value="1"/>
</dbReference>
<protein>
    <recommendedName>
        <fullName evidence="7">Haloacid dehalogenase</fullName>
    </recommendedName>
</protein>
<dbReference type="PANTHER" id="PTHR46470">
    <property type="entry name" value="N-ACYLNEURAMINATE-9-PHOSPHATASE"/>
    <property type="match status" value="1"/>
</dbReference>